<evidence type="ECO:0000313" key="1">
    <source>
        <dbReference type="EMBL" id="AUB84947.1"/>
    </source>
</evidence>
<organism evidence="1 2">
    <name type="scientific">Candidatus Thiodictyon syntrophicum</name>
    <dbReference type="NCBI Taxonomy" id="1166950"/>
    <lineage>
        <taxon>Bacteria</taxon>
        <taxon>Pseudomonadati</taxon>
        <taxon>Pseudomonadota</taxon>
        <taxon>Gammaproteobacteria</taxon>
        <taxon>Chromatiales</taxon>
        <taxon>Chromatiaceae</taxon>
        <taxon>Thiodictyon</taxon>
    </lineage>
</organism>
<dbReference type="Gene3D" id="1.20.1220.20">
    <property type="entry name" value="Uncharcterised protein PF01724"/>
    <property type="match status" value="1"/>
</dbReference>
<dbReference type="Proteomes" id="UP000232638">
    <property type="component" value="Chromosome"/>
</dbReference>
<proteinExistence type="predicted"/>
<evidence type="ECO:0000313" key="2">
    <source>
        <dbReference type="Proteomes" id="UP000232638"/>
    </source>
</evidence>
<dbReference type="KEGG" id="tsy:THSYN_25230"/>
<dbReference type="EMBL" id="CP020370">
    <property type="protein sequence ID" value="AUB84947.1"/>
    <property type="molecule type" value="Genomic_DNA"/>
</dbReference>
<gene>
    <name evidence="1" type="ORF">THSYN_25230</name>
</gene>
<reference evidence="1 2" key="1">
    <citation type="submission" date="2017-03" db="EMBL/GenBank/DDBJ databases">
        <title>Complete genome sequence of Candidatus 'Thiodictyon syntrophicum' sp. nov. strain Cad16T, a photolithoautotroph purple sulfur bacterium isolated from an alpine meromictic lake.</title>
        <authorList>
            <person name="Luedin S.M."/>
            <person name="Pothier J.F."/>
            <person name="Danza F."/>
            <person name="Storelli N."/>
            <person name="Wittwer M."/>
            <person name="Tonolla M."/>
        </authorList>
    </citation>
    <scope>NUCLEOTIDE SEQUENCE [LARGE SCALE GENOMIC DNA]</scope>
    <source>
        <strain evidence="1 2">Cad16T</strain>
    </source>
</reference>
<dbReference type="Pfam" id="PF01724">
    <property type="entry name" value="DUF29"/>
    <property type="match status" value="1"/>
</dbReference>
<dbReference type="PANTHER" id="PTHR34235:SF4">
    <property type="entry name" value="SLR0291 PROTEIN"/>
    <property type="match status" value="1"/>
</dbReference>
<dbReference type="InterPro" id="IPR002636">
    <property type="entry name" value="DUF29"/>
</dbReference>
<evidence type="ECO:0008006" key="3">
    <source>
        <dbReference type="Google" id="ProtNLM"/>
    </source>
</evidence>
<keyword evidence="2" id="KW-1185">Reference proteome</keyword>
<protein>
    <recommendedName>
        <fullName evidence="3">DUF29 domain-containing protein</fullName>
    </recommendedName>
</protein>
<dbReference type="AlphaFoldDB" id="A0A2K8UHD3"/>
<sequence>MNHNAGLYEQDVNAWAEGQVFLLKQGLTHALDVEHLIAELEDMGKSNLRELESRFIILIAHLLEWQFQLETLTARWKEFEAKSWRNTIIEQRAQLLFLLKKVPSLKSSLQAAMTDAYTEARRLASRETNVAADTFPADCPYSVEQILDEDFFPQVAGTPINL</sequence>
<accession>A0A2K8UHD3</accession>
<dbReference type="PANTHER" id="PTHR34235">
    <property type="entry name" value="SLR1203 PROTEIN-RELATED"/>
    <property type="match status" value="1"/>
</dbReference>
<name>A0A2K8UHD3_9GAMM</name>
<dbReference type="OrthoDB" id="5768145at2"/>